<gene>
    <name evidence="5" type="ORF">UW53_C0001G0084</name>
</gene>
<organism evidence="5 6">
    <name type="scientific">Candidatus Giovannonibacteria bacterium GW2011_GWA1_44_25</name>
    <dbReference type="NCBI Taxonomy" id="1618645"/>
    <lineage>
        <taxon>Bacteria</taxon>
        <taxon>Candidatus Giovannoniibacteriota</taxon>
    </lineage>
</organism>
<proteinExistence type="predicted"/>
<dbReference type="PANTHER" id="PTHR43464:SF19">
    <property type="entry name" value="UBIQUINONE BIOSYNTHESIS O-METHYLTRANSFERASE, MITOCHONDRIAL"/>
    <property type="match status" value="1"/>
</dbReference>
<keyword evidence="1 5" id="KW-0489">Methyltransferase</keyword>
<feature type="domain" description="Methyltransferase type 11" evidence="4">
    <location>
        <begin position="42"/>
        <end position="135"/>
    </location>
</feature>
<dbReference type="CDD" id="cd02440">
    <property type="entry name" value="AdoMet_MTases"/>
    <property type="match status" value="1"/>
</dbReference>
<dbReference type="Proteomes" id="UP000034087">
    <property type="component" value="Unassembled WGS sequence"/>
</dbReference>
<dbReference type="Pfam" id="PF08241">
    <property type="entry name" value="Methyltransf_11"/>
    <property type="match status" value="1"/>
</dbReference>
<dbReference type="AlphaFoldDB" id="A0A0G1LKG9"/>
<accession>A0A0G1LKG9</accession>
<evidence type="ECO:0000256" key="1">
    <source>
        <dbReference type="ARBA" id="ARBA00022603"/>
    </source>
</evidence>
<dbReference type="Gene3D" id="3.40.50.150">
    <property type="entry name" value="Vaccinia Virus protein VP39"/>
    <property type="match status" value="1"/>
</dbReference>
<name>A0A0G1LKG9_9BACT</name>
<evidence type="ECO:0000313" key="5">
    <source>
        <dbReference type="EMBL" id="KKT60434.1"/>
    </source>
</evidence>
<evidence type="ECO:0000256" key="3">
    <source>
        <dbReference type="ARBA" id="ARBA00022691"/>
    </source>
</evidence>
<dbReference type="EMBL" id="LCIR01000001">
    <property type="protein sequence ID" value="KKT60434.1"/>
    <property type="molecule type" value="Genomic_DNA"/>
</dbReference>
<evidence type="ECO:0000313" key="6">
    <source>
        <dbReference type="Proteomes" id="UP000034087"/>
    </source>
</evidence>
<dbReference type="GO" id="GO:0008757">
    <property type="term" value="F:S-adenosylmethionine-dependent methyltransferase activity"/>
    <property type="evidence" value="ECO:0007669"/>
    <property type="project" value="InterPro"/>
</dbReference>
<dbReference type="GO" id="GO:0032259">
    <property type="term" value="P:methylation"/>
    <property type="evidence" value="ECO:0007669"/>
    <property type="project" value="UniProtKB-KW"/>
</dbReference>
<sequence>MNQTAEKIKNNVRAFYNKHPMSNFGILQKLDLPKQIRGKKVLDAGCGSGFFLFDYLFYGADVTGIDQSENSIEFVRQQANALGFRPTLIACDLETVSLPDNSFDYIFCTYVLHHTPNPRIVLEQFRRWCKKDGTIKLIISHKYAPDVFIQRIITPIFRTVPQLSKIVPACIKKRIHWEDRYEHPYWRQMSKQQVIDLCMSSGLEIRSIQVYGFSIFLLSYFMPPIVGKALNALLGNHFGRAIGVEAAPQKIT</sequence>
<keyword evidence="2 5" id="KW-0808">Transferase</keyword>
<dbReference type="SUPFAM" id="SSF53335">
    <property type="entry name" value="S-adenosyl-L-methionine-dependent methyltransferases"/>
    <property type="match status" value="1"/>
</dbReference>
<reference evidence="5 6" key="1">
    <citation type="journal article" date="2015" name="Nature">
        <title>rRNA introns, odd ribosomes, and small enigmatic genomes across a large radiation of phyla.</title>
        <authorList>
            <person name="Brown C.T."/>
            <person name="Hug L.A."/>
            <person name="Thomas B.C."/>
            <person name="Sharon I."/>
            <person name="Castelle C.J."/>
            <person name="Singh A."/>
            <person name="Wilkins M.J."/>
            <person name="Williams K.H."/>
            <person name="Banfield J.F."/>
        </authorList>
    </citation>
    <scope>NUCLEOTIDE SEQUENCE [LARGE SCALE GENOMIC DNA]</scope>
</reference>
<evidence type="ECO:0000256" key="2">
    <source>
        <dbReference type="ARBA" id="ARBA00022679"/>
    </source>
</evidence>
<protein>
    <submittedName>
        <fullName evidence="5">Methyltransferase type 12</fullName>
    </submittedName>
</protein>
<comment type="caution">
    <text evidence="5">The sequence shown here is derived from an EMBL/GenBank/DDBJ whole genome shotgun (WGS) entry which is preliminary data.</text>
</comment>
<evidence type="ECO:0000259" key="4">
    <source>
        <dbReference type="Pfam" id="PF08241"/>
    </source>
</evidence>
<dbReference type="InterPro" id="IPR013216">
    <property type="entry name" value="Methyltransf_11"/>
</dbReference>
<dbReference type="PANTHER" id="PTHR43464">
    <property type="entry name" value="METHYLTRANSFERASE"/>
    <property type="match status" value="1"/>
</dbReference>
<dbReference type="PATRIC" id="fig|1618645.3.peg.85"/>
<keyword evidence="3" id="KW-0949">S-adenosyl-L-methionine</keyword>
<dbReference type="InterPro" id="IPR029063">
    <property type="entry name" value="SAM-dependent_MTases_sf"/>
</dbReference>